<feature type="domain" description="tRNA nucleotidyltransferase/poly(A) polymerase RNA and SrmB- binding" evidence="13">
    <location>
        <begin position="196"/>
        <end position="258"/>
    </location>
</feature>
<evidence type="ECO:0000256" key="9">
    <source>
        <dbReference type="ARBA" id="ARBA00022842"/>
    </source>
</evidence>
<dbReference type="InterPro" id="IPR032828">
    <property type="entry name" value="PolyA_RNA-bd"/>
</dbReference>
<reference evidence="14 15" key="1">
    <citation type="submission" date="2017-09" db="EMBL/GenBank/DDBJ databases">
        <title>Depth-based differentiation of microbial function through sediment-hosted aquifers and enrichment of novel symbionts in the deep terrestrial subsurface.</title>
        <authorList>
            <person name="Probst A.J."/>
            <person name="Ladd B."/>
            <person name="Jarett J.K."/>
            <person name="Geller-Mcgrath D.E."/>
            <person name="Sieber C.M."/>
            <person name="Emerson J.B."/>
            <person name="Anantharaman K."/>
            <person name="Thomas B.C."/>
            <person name="Malmstrom R."/>
            <person name="Stieglmeier M."/>
            <person name="Klingl A."/>
            <person name="Woyke T."/>
            <person name="Ryan C.M."/>
            <person name="Banfield J.F."/>
        </authorList>
    </citation>
    <scope>NUCLEOTIDE SEQUENCE [LARGE SCALE GENOMIC DNA]</scope>
    <source>
        <strain evidence="14">CG23_combo_of_CG06-09_8_20_14_all_41_10</strain>
    </source>
</reference>
<organism evidence="14 15">
    <name type="scientific">Candidatus Sherwoodlollariibacterium unditelluris</name>
    <dbReference type="NCBI Taxonomy" id="1974757"/>
    <lineage>
        <taxon>Bacteria</taxon>
        <taxon>Pseudomonadati</taxon>
        <taxon>Candidatus Omnitrophota</taxon>
        <taxon>Candidatus Sherwoodlollariibacterium</taxon>
    </lineage>
</organism>
<dbReference type="PANTHER" id="PTHR47788">
    <property type="entry name" value="POLYA POLYMERASE"/>
    <property type="match status" value="1"/>
</dbReference>
<keyword evidence="4 11" id="KW-0808">Transferase</keyword>
<dbReference type="GO" id="GO:0000049">
    <property type="term" value="F:tRNA binding"/>
    <property type="evidence" value="ECO:0007669"/>
    <property type="project" value="UniProtKB-KW"/>
</dbReference>
<comment type="similarity">
    <text evidence="2 11">Belongs to the tRNA nucleotidyltransferase/poly(A) polymerase family.</text>
</comment>
<dbReference type="Gene3D" id="1.10.3090.10">
    <property type="entry name" value="cca-adding enzyme, domain 2"/>
    <property type="match status" value="1"/>
</dbReference>
<keyword evidence="10 11" id="KW-0694">RNA-binding</keyword>
<keyword evidence="3" id="KW-0820">tRNA-binding</keyword>
<dbReference type="CDD" id="cd05398">
    <property type="entry name" value="NT_ClassII-CCAase"/>
    <property type="match status" value="1"/>
</dbReference>
<evidence type="ECO:0000256" key="10">
    <source>
        <dbReference type="ARBA" id="ARBA00022884"/>
    </source>
</evidence>
<evidence type="ECO:0000313" key="15">
    <source>
        <dbReference type="Proteomes" id="UP000231292"/>
    </source>
</evidence>
<evidence type="ECO:0000313" key="14">
    <source>
        <dbReference type="EMBL" id="PIP18763.1"/>
    </source>
</evidence>
<proteinExistence type="inferred from homology"/>
<dbReference type="EMBL" id="PCRK01000167">
    <property type="protein sequence ID" value="PIP18763.1"/>
    <property type="molecule type" value="Genomic_DNA"/>
</dbReference>
<evidence type="ECO:0000256" key="1">
    <source>
        <dbReference type="ARBA" id="ARBA00001946"/>
    </source>
</evidence>
<dbReference type="InterPro" id="IPR052390">
    <property type="entry name" value="tRNA_nt/polyA_polymerase"/>
</dbReference>
<dbReference type="SUPFAM" id="SSF81891">
    <property type="entry name" value="Poly A polymerase C-terminal region-like"/>
    <property type="match status" value="1"/>
</dbReference>
<dbReference type="Pfam" id="PF12627">
    <property type="entry name" value="PolyA_pol_RNAbd"/>
    <property type="match status" value="1"/>
</dbReference>
<dbReference type="InterPro" id="IPR043519">
    <property type="entry name" value="NT_sf"/>
</dbReference>
<evidence type="ECO:0000256" key="2">
    <source>
        <dbReference type="ARBA" id="ARBA00007265"/>
    </source>
</evidence>
<comment type="cofactor">
    <cofactor evidence="1">
        <name>Mg(2+)</name>
        <dbReference type="ChEBI" id="CHEBI:18420"/>
    </cofactor>
</comment>
<evidence type="ECO:0000256" key="7">
    <source>
        <dbReference type="ARBA" id="ARBA00022723"/>
    </source>
</evidence>
<dbReference type="AlphaFoldDB" id="A0A2G9YJ68"/>
<protein>
    <recommendedName>
        <fullName evidence="16">Poly A polymerase head domain-containing protein</fullName>
    </recommendedName>
</protein>
<sequence>MSSRGLNLGCRQRCKEGVLKILSKIPEELRSLINKLHKQALAENLKVYLVGGFVRDLILRVKNLDLDIVIEGDGIKFAERFAMPFGVKLTAHRQFGTATVLLKSGLKVDFSSARKESYPKPAHLPIVSYGLLRDDLFRRDFTINAMAISLSDGSLVDYFDGRGDLVNKKIRVLHDLSFKDDPTRILRAVRFEQRYDFNIEPKTLKLLKEAGKLKMLEKVHPHRMRDELILVLKEGNPLKEIRRIKQLAGFKFIHPNLNVSVKTYSYFKSLEKEVKWFNKNYPQRRSLDTWLIYLMGLLDSLNAGAIRNVCEKFGLRKGEKKRLSSYKQITHKFIVDLSNSKVKPSRIFASLEPLSYETIISLRAKYNNPVFKRHIADFLEIYNGMRIFVSGNDLHGLGLVPGPQYQKIFAQVLNAKLNGEVKDKREELSLIRELLNKRHPILRG</sequence>
<dbReference type="GO" id="GO:0008033">
    <property type="term" value="P:tRNA processing"/>
    <property type="evidence" value="ECO:0007669"/>
    <property type="project" value="UniProtKB-KW"/>
</dbReference>
<dbReference type="Gene3D" id="3.30.460.10">
    <property type="entry name" value="Beta Polymerase, domain 2"/>
    <property type="match status" value="1"/>
</dbReference>
<dbReference type="GO" id="GO:0016779">
    <property type="term" value="F:nucleotidyltransferase activity"/>
    <property type="evidence" value="ECO:0007669"/>
    <property type="project" value="UniProtKB-KW"/>
</dbReference>
<evidence type="ECO:0000256" key="3">
    <source>
        <dbReference type="ARBA" id="ARBA00022555"/>
    </source>
</evidence>
<dbReference type="GO" id="GO:0000166">
    <property type="term" value="F:nucleotide binding"/>
    <property type="evidence" value="ECO:0007669"/>
    <property type="project" value="UniProtKB-KW"/>
</dbReference>
<dbReference type="Proteomes" id="UP000231292">
    <property type="component" value="Unassembled WGS sequence"/>
</dbReference>
<accession>A0A2G9YJ68</accession>
<feature type="domain" description="Poly A polymerase head" evidence="12">
    <location>
        <begin position="47"/>
        <end position="171"/>
    </location>
</feature>
<evidence type="ECO:0000256" key="6">
    <source>
        <dbReference type="ARBA" id="ARBA00022695"/>
    </source>
</evidence>
<gene>
    <name evidence="14" type="ORF">COX41_06445</name>
</gene>
<dbReference type="InterPro" id="IPR002646">
    <property type="entry name" value="PolA_pol_head_dom"/>
</dbReference>
<evidence type="ECO:0000256" key="11">
    <source>
        <dbReference type="RuleBase" id="RU003953"/>
    </source>
</evidence>
<keyword evidence="6" id="KW-0548">Nucleotidyltransferase</keyword>
<evidence type="ECO:0000259" key="13">
    <source>
        <dbReference type="Pfam" id="PF12627"/>
    </source>
</evidence>
<keyword evidence="7" id="KW-0479">Metal-binding</keyword>
<comment type="caution">
    <text evidence="14">The sequence shown here is derived from an EMBL/GenBank/DDBJ whole genome shotgun (WGS) entry which is preliminary data.</text>
</comment>
<keyword evidence="9" id="KW-0460">Magnesium</keyword>
<name>A0A2G9YJ68_9BACT</name>
<evidence type="ECO:0000256" key="8">
    <source>
        <dbReference type="ARBA" id="ARBA00022741"/>
    </source>
</evidence>
<evidence type="ECO:0000259" key="12">
    <source>
        <dbReference type="Pfam" id="PF01743"/>
    </source>
</evidence>
<evidence type="ECO:0000256" key="5">
    <source>
        <dbReference type="ARBA" id="ARBA00022694"/>
    </source>
</evidence>
<evidence type="ECO:0008006" key="16">
    <source>
        <dbReference type="Google" id="ProtNLM"/>
    </source>
</evidence>
<dbReference type="SUPFAM" id="SSF81301">
    <property type="entry name" value="Nucleotidyltransferase"/>
    <property type="match status" value="1"/>
</dbReference>
<dbReference type="PANTHER" id="PTHR47788:SF1">
    <property type="entry name" value="A-ADDING TRNA NUCLEOTIDYLTRANSFERASE"/>
    <property type="match status" value="1"/>
</dbReference>
<keyword evidence="5" id="KW-0819">tRNA processing</keyword>
<evidence type="ECO:0000256" key="4">
    <source>
        <dbReference type="ARBA" id="ARBA00022679"/>
    </source>
</evidence>
<dbReference type="GO" id="GO:0046872">
    <property type="term" value="F:metal ion binding"/>
    <property type="evidence" value="ECO:0007669"/>
    <property type="project" value="UniProtKB-KW"/>
</dbReference>
<dbReference type="Pfam" id="PF01743">
    <property type="entry name" value="PolyA_pol"/>
    <property type="match status" value="1"/>
</dbReference>
<keyword evidence="8" id="KW-0547">Nucleotide-binding</keyword>